<protein>
    <recommendedName>
        <fullName evidence="1">CIROZ beta domain-containing protein</fullName>
    </recommendedName>
</protein>
<dbReference type="InterPro" id="IPR049521">
    <property type="entry name" value="CIROZ_b"/>
</dbReference>
<comment type="caution">
    <text evidence="2">The sequence shown here is derived from an EMBL/GenBank/DDBJ whole genome shotgun (WGS) entry which is preliminary data.</text>
</comment>
<keyword evidence="3" id="KW-1185">Reference proteome</keyword>
<reference evidence="2 3" key="1">
    <citation type="submission" date="2022-11" db="EMBL/GenBank/DDBJ databases">
        <title>Whole genome sequence of Eschrichtius robustus ER-17-0199.</title>
        <authorList>
            <person name="Bruniche-Olsen A."/>
            <person name="Black A.N."/>
            <person name="Fields C.J."/>
            <person name="Walden K."/>
            <person name="Dewoody J.A."/>
        </authorList>
    </citation>
    <scope>NUCLEOTIDE SEQUENCE [LARGE SCALE GENOMIC DNA]</scope>
    <source>
        <strain evidence="2">ER-17-0199</strain>
        <tissue evidence="2">Blubber</tissue>
    </source>
</reference>
<dbReference type="PANTHER" id="PTHR38653">
    <property type="entry name" value="GENE 572-RELATED"/>
    <property type="match status" value="1"/>
</dbReference>
<dbReference type="EMBL" id="JAIQCJ010002152">
    <property type="protein sequence ID" value="KAJ8780735.1"/>
    <property type="molecule type" value="Genomic_DNA"/>
</dbReference>
<dbReference type="InterPro" id="IPR027956">
    <property type="entry name" value="CIROZ"/>
</dbReference>
<evidence type="ECO:0000313" key="2">
    <source>
        <dbReference type="EMBL" id="KAJ8780735.1"/>
    </source>
</evidence>
<organism evidence="2 3">
    <name type="scientific">Eschrichtius robustus</name>
    <name type="common">California gray whale</name>
    <name type="synonym">Eschrichtius gibbosus</name>
    <dbReference type="NCBI Taxonomy" id="9764"/>
    <lineage>
        <taxon>Eukaryota</taxon>
        <taxon>Metazoa</taxon>
        <taxon>Chordata</taxon>
        <taxon>Craniata</taxon>
        <taxon>Vertebrata</taxon>
        <taxon>Euteleostomi</taxon>
        <taxon>Mammalia</taxon>
        <taxon>Eutheria</taxon>
        <taxon>Laurasiatheria</taxon>
        <taxon>Artiodactyla</taxon>
        <taxon>Whippomorpha</taxon>
        <taxon>Cetacea</taxon>
        <taxon>Mysticeti</taxon>
        <taxon>Eschrichtiidae</taxon>
        <taxon>Eschrichtius</taxon>
    </lineage>
</organism>
<dbReference type="AlphaFoldDB" id="A0AB34GQJ8"/>
<sequence length="158" mass="16976">MISVDVTATTLTIQSPRQDPVQRQEFLTFTVTENRDFAAVGVLATGVIQVQQCQEAQGALGTQAFYRVVLSLGFAEVAAPILWTAESSFQGVGESHATCVGSSSMGHLLQGSPTPGPRPVRNLHYHLNHPPAFHGKTVFRETGPWCLKGRGPLAYGSE</sequence>
<evidence type="ECO:0000313" key="3">
    <source>
        <dbReference type="Proteomes" id="UP001159641"/>
    </source>
</evidence>
<dbReference type="Pfam" id="PF15094">
    <property type="entry name" value="DUF4556"/>
    <property type="match status" value="1"/>
</dbReference>
<dbReference type="PANTHER" id="PTHR38653:SF1">
    <property type="entry name" value="GENE 572-RELATED"/>
    <property type="match status" value="1"/>
</dbReference>
<gene>
    <name evidence="2" type="ORF">J1605_000778</name>
</gene>
<name>A0AB34GQJ8_ESCRO</name>
<evidence type="ECO:0000259" key="1">
    <source>
        <dbReference type="Pfam" id="PF15094"/>
    </source>
</evidence>
<feature type="domain" description="CIROZ beta" evidence="1">
    <location>
        <begin position="24"/>
        <end position="90"/>
    </location>
</feature>
<accession>A0AB34GQJ8</accession>
<dbReference type="Proteomes" id="UP001159641">
    <property type="component" value="Unassembled WGS sequence"/>
</dbReference>
<proteinExistence type="predicted"/>